<dbReference type="GO" id="GO:0008270">
    <property type="term" value="F:zinc ion binding"/>
    <property type="evidence" value="ECO:0007669"/>
    <property type="project" value="InterPro"/>
</dbReference>
<comment type="cofactor">
    <cofactor evidence="9">
        <name>Ca(2+)</name>
        <dbReference type="ChEBI" id="CHEBI:29108"/>
    </cofactor>
    <text evidence="9">Can bind about 5 Ca(2+) ions per subunit.</text>
</comment>
<dbReference type="AlphaFoldDB" id="A0A061FSV9"/>
<keyword evidence="4" id="KW-0645">Protease</keyword>
<feature type="binding site" evidence="9">
    <location>
        <position position="198"/>
    </location>
    <ligand>
        <name>Zn(2+)</name>
        <dbReference type="ChEBI" id="CHEBI:29105"/>
        <label>1</label>
    </ligand>
</feature>
<evidence type="ECO:0000256" key="2">
    <source>
        <dbReference type="ARBA" id="ARBA00009614"/>
    </source>
</evidence>
<keyword evidence="8" id="KW-0482">Metalloprotease</keyword>
<dbReference type="Gramene" id="EOY19782">
    <property type="protein sequence ID" value="EOY19782"/>
    <property type="gene ID" value="TCM_045120"/>
</dbReference>
<feature type="domain" description="Peptidase metallopeptidase" evidence="11">
    <location>
        <begin position="138"/>
        <end position="305"/>
    </location>
</feature>
<comment type="similarity">
    <text evidence="2">Belongs to the peptidase M10A family. Matrix metalloproteinases (MMPs) subfamily.</text>
</comment>
<dbReference type="GO" id="GO:0006508">
    <property type="term" value="P:proteolysis"/>
    <property type="evidence" value="ECO:0007669"/>
    <property type="project" value="UniProtKB-KW"/>
</dbReference>
<keyword evidence="3" id="KW-0325">Glycoprotein</keyword>
<evidence type="ECO:0000256" key="4">
    <source>
        <dbReference type="ARBA" id="ARBA00022670"/>
    </source>
</evidence>
<feature type="binding site" evidence="9">
    <location>
        <position position="206"/>
    </location>
    <ligand>
        <name>Ca(2+)</name>
        <dbReference type="ChEBI" id="CHEBI:29108"/>
        <label>3</label>
    </ligand>
</feature>
<feature type="binding site" evidence="9">
    <location>
        <position position="248"/>
    </location>
    <ligand>
        <name>Zn(2+)</name>
        <dbReference type="ChEBI" id="CHEBI:29105"/>
        <label>2</label>
        <note>catalytic</note>
    </ligand>
</feature>
<keyword evidence="10" id="KW-1133">Transmembrane helix</keyword>
<keyword evidence="6" id="KW-0378">Hydrolase</keyword>
<dbReference type="GO" id="GO:0030574">
    <property type="term" value="P:collagen catabolic process"/>
    <property type="evidence" value="ECO:0000318"/>
    <property type="project" value="GO_Central"/>
</dbReference>
<proteinExistence type="inferred from homology"/>
<feature type="binding site" evidence="9">
    <location>
        <position position="258"/>
    </location>
    <ligand>
        <name>Zn(2+)</name>
        <dbReference type="ChEBI" id="CHEBI:29105"/>
        <label>2</label>
        <note>catalytic</note>
    </ligand>
</feature>
<dbReference type="SUPFAM" id="SSF47090">
    <property type="entry name" value="PGBD-like"/>
    <property type="match status" value="1"/>
</dbReference>
<keyword evidence="13" id="KW-1185">Reference proteome</keyword>
<dbReference type="InParanoid" id="A0A061FSV9"/>
<dbReference type="Gene3D" id="3.40.390.10">
    <property type="entry name" value="Collagenase (Catalytic Domain)"/>
    <property type="match status" value="1"/>
</dbReference>
<dbReference type="GO" id="GO:0098552">
    <property type="term" value="C:side of membrane"/>
    <property type="evidence" value="ECO:0007669"/>
    <property type="project" value="UniProtKB-KW"/>
</dbReference>
<reference evidence="12 13" key="1">
    <citation type="journal article" date="2013" name="Genome Biol.">
        <title>The genome sequence of the most widely cultivated cacao type and its use to identify candidate genes regulating pod color.</title>
        <authorList>
            <person name="Motamayor J.C."/>
            <person name="Mockaitis K."/>
            <person name="Schmutz J."/>
            <person name="Haiminen N."/>
            <person name="Iii D.L."/>
            <person name="Cornejo O."/>
            <person name="Findley S.D."/>
            <person name="Zheng P."/>
            <person name="Utro F."/>
            <person name="Royaert S."/>
            <person name="Saski C."/>
            <person name="Jenkins J."/>
            <person name="Podicheti R."/>
            <person name="Zhao M."/>
            <person name="Scheffler B.E."/>
            <person name="Stack J.C."/>
            <person name="Feltus F.A."/>
            <person name="Mustiga G.M."/>
            <person name="Amores F."/>
            <person name="Phillips W."/>
            <person name="Marelli J.P."/>
            <person name="May G.D."/>
            <person name="Shapiro H."/>
            <person name="Ma J."/>
            <person name="Bustamante C.D."/>
            <person name="Schnell R.J."/>
            <person name="Main D."/>
            <person name="Gilbert D."/>
            <person name="Parida L."/>
            <person name="Kuhn D.N."/>
        </authorList>
    </citation>
    <scope>NUCLEOTIDE SEQUENCE [LARGE SCALE GENOMIC DNA]</scope>
    <source>
        <strain evidence="13">cv. Matina 1-6</strain>
    </source>
</reference>
<evidence type="ECO:0000256" key="7">
    <source>
        <dbReference type="ARBA" id="ARBA00022833"/>
    </source>
</evidence>
<dbReference type="eggNOG" id="KOG1565">
    <property type="taxonomic scope" value="Eukaryota"/>
</dbReference>
<dbReference type="GO" id="GO:0004222">
    <property type="term" value="F:metalloendopeptidase activity"/>
    <property type="evidence" value="ECO:0000318"/>
    <property type="project" value="GO_Central"/>
</dbReference>
<keyword evidence="5 9" id="KW-0479">Metal-binding</keyword>
<evidence type="ECO:0000256" key="5">
    <source>
        <dbReference type="ARBA" id="ARBA00022723"/>
    </source>
</evidence>
<dbReference type="InterPro" id="IPR036365">
    <property type="entry name" value="PGBD-like_sf"/>
</dbReference>
<keyword evidence="10" id="KW-0812">Transmembrane</keyword>
<name>A0A061FSV9_THECC</name>
<evidence type="ECO:0000256" key="10">
    <source>
        <dbReference type="SAM" id="Phobius"/>
    </source>
</evidence>
<feature type="binding site" evidence="9">
    <location>
        <position position="200"/>
    </location>
    <ligand>
        <name>Zn(2+)</name>
        <dbReference type="ChEBI" id="CHEBI:29105"/>
        <label>1</label>
    </ligand>
</feature>
<comment type="subcellular location">
    <subcellularLocation>
        <location evidence="1">Cell membrane</location>
        <topology evidence="1">Lipid-anchor</topology>
        <topology evidence="1">GPI-anchor</topology>
        <orientation evidence="1">Extracellular side</orientation>
    </subcellularLocation>
</comment>
<dbReference type="GO" id="GO:0031012">
    <property type="term" value="C:extracellular matrix"/>
    <property type="evidence" value="ECO:0007669"/>
    <property type="project" value="InterPro"/>
</dbReference>
<organism evidence="12 13">
    <name type="scientific">Theobroma cacao</name>
    <name type="common">Cacao</name>
    <name type="synonym">Cocoa</name>
    <dbReference type="NCBI Taxonomy" id="3641"/>
    <lineage>
        <taxon>Eukaryota</taxon>
        <taxon>Viridiplantae</taxon>
        <taxon>Streptophyta</taxon>
        <taxon>Embryophyta</taxon>
        <taxon>Tracheophyta</taxon>
        <taxon>Spermatophyta</taxon>
        <taxon>Magnoliopsida</taxon>
        <taxon>eudicotyledons</taxon>
        <taxon>Gunneridae</taxon>
        <taxon>Pentapetalae</taxon>
        <taxon>rosids</taxon>
        <taxon>malvids</taxon>
        <taxon>Malvales</taxon>
        <taxon>Malvaceae</taxon>
        <taxon>Byttnerioideae</taxon>
        <taxon>Theobroma</taxon>
    </lineage>
</organism>
<feature type="binding site" evidence="9">
    <location>
        <position position="252"/>
    </location>
    <ligand>
        <name>Zn(2+)</name>
        <dbReference type="ChEBI" id="CHEBI:29105"/>
        <label>2</label>
        <note>catalytic</note>
    </ligand>
</feature>
<dbReference type="PANTHER" id="PTHR10201">
    <property type="entry name" value="MATRIX METALLOPROTEINASE"/>
    <property type="match status" value="1"/>
</dbReference>
<dbReference type="GO" id="GO:0030198">
    <property type="term" value="P:extracellular matrix organization"/>
    <property type="evidence" value="ECO:0000318"/>
    <property type="project" value="GO_Central"/>
</dbReference>
<dbReference type="InterPro" id="IPR024079">
    <property type="entry name" value="MetalloPept_cat_dom_sf"/>
</dbReference>
<dbReference type="InterPro" id="IPR001818">
    <property type="entry name" value="Pept_M10_metallopeptidase"/>
</dbReference>
<dbReference type="PRINTS" id="PR00138">
    <property type="entry name" value="MATRIXIN"/>
</dbReference>
<evidence type="ECO:0000256" key="1">
    <source>
        <dbReference type="ARBA" id="ARBA00004471"/>
    </source>
</evidence>
<evidence type="ECO:0000313" key="12">
    <source>
        <dbReference type="EMBL" id="EOY19782.1"/>
    </source>
</evidence>
<dbReference type="InterPro" id="IPR006026">
    <property type="entry name" value="Peptidase_Metallo"/>
</dbReference>
<keyword evidence="7 9" id="KW-0862">Zinc</keyword>
<keyword evidence="9" id="KW-0106">Calcium</keyword>
<evidence type="ECO:0000313" key="13">
    <source>
        <dbReference type="Proteomes" id="UP000026915"/>
    </source>
</evidence>
<dbReference type="Proteomes" id="UP000026915">
    <property type="component" value="Chromosome 10"/>
</dbReference>
<protein>
    <submittedName>
        <fullName evidence="12">Matrixin family protein</fullName>
    </submittedName>
</protein>
<dbReference type="SUPFAM" id="SSF55486">
    <property type="entry name" value="Metalloproteases ('zincins'), catalytic domain"/>
    <property type="match status" value="1"/>
</dbReference>
<evidence type="ECO:0000256" key="9">
    <source>
        <dbReference type="PIRSR" id="PIRSR621190-2"/>
    </source>
</evidence>
<comment type="cofactor">
    <cofactor evidence="9">
        <name>Zn(2+)</name>
        <dbReference type="ChEBI" id="CHEBI:29105"/>
    </cofactor>
    <text evidence="9">Binds 2 Zn(2+) ions per subunit.</text>
</comment>
<evidence type="ECO:0000256" key="6">
    <source>
        <dbReference type="ARBA" id="ARBA00022801"/>
    </source>
</evidence>
<dbReference type="SMART" id="SM00235">
    <property type="entry name" value="ZnMc"/>
    <property type="match status" value="1"/>
</dbReference>
<keyword evidence="3" id="KW-0449">Lipoprotein</keyword>
<keyword evidence="10" id="KW-0472">Membrane</keyword>
<accession>A0A061FSV9</accession>
<keyword evidence="3" id="KW-0336">GPI-anchor</keyword>
<feature type="transmembrane region" description="Helical" evidence="10">
    <location>
        <begin position="14"/>
        <end position="34"/>
    </location>
</feature>
<evidence type="ECO:0000256" key="3">
    <source>
        <dbReference type="ARBA" id="ARBA00022622"/>
    </source>
</evidence>
<dbReference type="InterPro" id="IPR002477">
    <property type="entry name" value="Peptidoglycan-bd-like"/>
</dbReference>
<dbReference type="HOGENOM" id="CLU_907356_0_0_1"/>
<dbReference type="Pfam" id="PF00413">
    <property type="entry name" value="Peptidase_M10"/>
    <property type="match status" value="1"/>
</dbReference>
<gene>
    <name evidence="12" type="ORF">TCM_045120</name>
</gene>
<feature type="binding site" description="in inhibited form" evidence="9">
    <location>
        <position position="111"/>
    </location>
    <ligand>
        <name>Zn(2+)</name>
        <dbReference type="ChEBI" id="CHEBI:29105"/>
        <label>2</label>
        <note>catalytic</note>
    </ligand>
</feature>
<feature type="binding site" evidence="9">
    <location>
        <position position="188"/>
    </location>
    <ligand>
        <name>Ca(2+)</name>
        <dbReference type="ChEBI" id="CHEBI:29108"/>
        <label>2</label>
    </ligand>
</feature>
<dbReference type="GO" id="GO:0005886">
    <property type="term" value="C:plasma membrane"/>
    <property type="evidence" value="ECO:0007669"/>
    <property type="project" value="UniProtKB-SubCell"/>
</dbReference>
<evidence type="ECO:0000256" key="8">
    <source>
        <dbReference type="ARBA" id="ARBA00023049"/>
    </source>
</evidence>
<evidence type="ECO:0000259" key="11">
    <source>
        <dbReference type="SMART" id="SM00235"/>
    </source>
</evidence>
<dbReference type="PANTHER" id="PTHR10201:SF213">
    <property type="entry name" value="METALLOENDOPROTEINASE 2-MMP-LIKE"/>
    <property type="match status" value="1"/>
</dbReference>
<dbReference type="InterPro" id="IPR021190">
    <property type="entry name" value="Pept_M10A"/>
</dbReference>
<dbReference type="EMBL" id="CM001888">
    <property type="protein sequence ID" value="EOY19782.1"/>
    <property type="molecule type" value="Genomic_DNA"/>
</dbReference>
<sequence>MVARQALSFHDPSFFWLFFWFLSVVLSGNLRVLVFSVTQKTKSHPHFICDKLKYLEIFGYLSYSKNKTHANDDYFDDLLESAIKTYQLKFHSNSDGVLGAKTVSKMMMPRCGVADIINGPSRMRSGKQKGPHFYFFPGNLRWPKFQLTYAFLPGTREDAINPAGGAFQKWAANTQFTFSRIDKYTDADITVSFERGDHNDGHPFEGPHYGDLALATAPTGWIFRYNGECQWSESVTQDSFHLETVALHAIGHLLGLEHTSDEMALCTQASGLEYPRIWIRMLLKESRLYIRNDELSSEILYIYVDQA</sequence>
<dbReference type="Pfam" id="PF01471">
    <property type="entry name" value="PG_binding_1"/>
    <property type="match status" value="1"/>
</dbReference>